<dbReference type="AlphaFoldDB" id="A0A915J8K6"/>
<keyword evidence="2" id="KW-1185">Reference proteome</keyword>
<keyword evidence="1" id="KW-0812">Transmembrane</keyword>
<organism evidence="2 3">
    <name type="scientific">Romanomermis culicivorax</name>
    <name type="common">Nematode worm</name>
    <dbReference type="NCBI Taxonomy" id="13658"/>
    <lineage>
        <taxon>Eukaryota</taxon>
        <taxon>Metazoa</taxon>
        <taxon>Ecdysozoa</taxon>
        <taxon>Nematoda</taxon>
        <taxon>Enoplea</taxon>
        <taxon>Dorylaimia</taxon>
        <taxon>Mermithida</taxon>
        <taxon>Mermithoidea</taxon>
        <taxon>Mermithidae</taxon>
        <taxon>Romanomermis</taxon>
    </lineage>
</organism>
<dbReference type="WBParaSite" id="nRc.2.0.1.t22054-RA">
    <property type="protein sequence ID" value="nRc.2.0.1.t22054-RA"/>
    <property type="gene ID" value="nRc.2.0.1.g22054"/>
</dbReference>
<dbReference type="Proteomes" id="UP000887565">
    <property type="component" value="Unplaced"/>
</dbReference>
<evidence type="ECO:0000313" key="3">
    <source>
        <dbReference type="WBParaSite" id="nRc.2.0.1.t22054-RA"/>
    </source>
</evidence>
<keyword evidence="1" id="KW-1133">Transmembrane helix</keyword>
<evidence type="ECO:0000313" key="2">
    <source>
        <dbReference type="Proteomes" id="UP000887565"/>
    </source>
</evidence>
<feature type="transmembrane region" description="Helical" evidence="1">
    <location>
        <begin position="12"/>
        <end position="30"/>
    </location>
</feature>
<keyword evidence="1" id="KW-0472">Membrane</keyword>
<protein>
    <submittedName>
        <fullName evidence="3">Uncharacterized protein</fullName>
    </submittedName>
</protein>
<sequence length="135" mass="15695">MKEVGNNGSRAEILHTGLHIFILFASPFYLQARFFFLRTQLSPVVNRRIVPIVVVDDPKQPSIVICMAPICITPTISRAAYCNHCPYLDKFKSMRVFFLVEYGKLFFQLTEKPIARKLSISKSTYFWNPNRLGYW</sequence>
<reference evidence="3" key="1">
    <citation type="submission" date="2022-11" db="UniProtKB">
        <authorList>
            <consortium name="WormBaseParasite"/>
        </authorList>
    </citation>
    <scope>IDENTIFICATION</scope>
</reference>
<accession>A0A915J8K6</accession>
<proteinExistence type="predicted"/>
<evidence type="ECO:0000256" key="1">
    <source>
        <dbReference type="SAM" id="Phobius"/>
    </source>
</evidence>
<name>A0A915J8K6_ROMCU</name>